<accession>A0A5D2XCK1</accession>
<protein>
    <submittedName>
        <fullName evidence="1">Uncharacterized protein</fullName>
    </submittedName>
</protein>
<proteinExistence type="predicted"/>
<dbReference type="AlphaFoldDB" id="A0A5D2XCK1"/>
<name>A0A5D2XCK1_GOSMU</name>
<keyword evidence="2" id="KW-1185">Reference proteome</keyword>
<reference evidence="1 2" key="1">
    <citation type="submission" date="2019-07" db="EMBL/GenBank/DDBJ databases">
        <title>WGS assembly of Gossypium mustelinum.</title>
        <authorList>
            <person name="Chen Z.J."/>
            <person name="Sreedasyam A."/>
            <person name="Ando A."/>
            <person name="Song Q."/>
            <person name="De L."/>
            <person name="Hulse-Kemp A."/>
            <person name="Ding M."/>
            <person name="Ye W."/>
            <person name="Kirkbride R."/>
            <person name="Jenkins J."/>
            <person name="Plott C."/>
            <person name="Lovell J."/>
            <person name="Lin Y.-M."/>
            <person name="Vaughn R."/>
            <person name="Liu B."/>
            <person name="Li W."/>
            <person name="Simpson S."/>
            <person name="Scheffler B."/>
            <person name="Saski C."/>
            <person name="Grover C."/>
            <person name="Hu G."/>
            <person name="Conover J."/>
            <person name="Carlson J."/>
            <person name="Shu S."/>
            <person name="Boston L."/>
            <person name="Williams M."/>
            <person name="Peterson D."/>
            <person name="Mcgee K."/>
            <person name="Jones D."/>
            <person name="Wendel J."/>
            <person name="Stelly D."/>
            <person name="Grimwood J."/>
            <person name="Schmutz J."/>
        </authorList>
    </citation>
    <scope>NUCLEOTIDE SEQUENCE [LARGE SCALE GENOMIC DNA]</scope>
    <source>
        <strain evidence="1">1408120.09</strain>
    </source>
</reference>
<sequence length="36" mass="4139">MMLLNVIHQFAKDLRKLLSIMLVPPQNWTGFIGILS</sequence>
<evidence type="ECO:0000313" key="2">
    <source>
        <dbReference type="Proteomes" id="UP000323597"/>
    </source>
</evidence>
<dbReference type="Proteomes" id="UP000323597">
    <property type="component" value="Chromosome A11"/>
</dbReference>
<gene>
    <name evidence="1" type="ORF">E1A91_A11G217000v1</name>
</gene>
<evidence type="ECO:0000313" key="1">
    <source>
        <dbReference type="EMBL" id="TYJ10581.1"/>
    </source>
</evidence>
<dbReference type="EMBL" id="CM017646">
    <property type="protein sequence ID" value="TYJ10581.1"/>
    <property type="molecule type" value="Genomic_DNA"/>
</dbReference>
<organism evidence="1 2">
    <name type="scientific">Gossypium mustelinum</name>
    <name type="common">Cotton</name>
    <name type="synonym">Gossypium caicoense</name>
    <dbReference type="NCBI Taxonomy" id="34275"/>
    <lineage>
        <taxon>Eukaryota</taxon>
        <taxon>Viridiplantae</taxon>
        <taxon>Streptophyta</taxon>
        <taxon>Embryophyta</taxon>
        <taxon>Tracheophyta</taxon>
        <taxon>Spermatophyta</taxon>
        <taxon>Magnoliopsida</taxon>
        <taxon>eudicotyledons</taxon>
        <taxon>Gunneridae</taxon>
        <taxon>Pentapetalae</taxon>
        <taxon>rosids</taxon>
        <taxon>malvids</taxon>
        <taxon>Malvales</taxon>
        <taxon>Malvaceae</taxon>
        <taxon>Malvoideae</taxon>
        <taxon>Gossypium</taxon>
    </lineage>
</organism>